<keyword evidence="3" id="KW-0175">Coiled coil</keyword>
<feature type="coiled-coil region" evidence="3">
    <location>
        <begin position="87"/>
        <end position="121"/>
    </location>
</feature>
<dbReference type="RefSeq" id="WP_016656034.1">
    <property type="nucleotide sequence ID" value="NZ_KE340353.1"/>
</dbReference>
<evidence type="ECO:0000256" key="3">
    <source>
        <dbReference type="SAM" id="Coils"/>
    </source>
</evidence>
<dbReference type="Gene3D" id="1.20.1600.10">
    <property type="entry name" value="Outer membrane efflux proteins (OEP)"/>
    <property type="match status" value="1"/>
</dbReference>
<dbReference type="Pfam" id="PF02321">
    <property type="entry name" value="OEP"/>
    <property type="match status" value="2"/>
</dbReference>
<evidence type="ECO:0000313" key="5">
    <source>
        <dbReference type="Proteomes" id="UP000014568"/>
    </source>
</evidence>
<dbReference type="InterPro" id="IPR003423">
    <property type="entry name" value="OMP_efflux"/>
</dbReference>
<sequence length="480" mass="53898">MTFTQRSSLSDRSTASSWFQLRQLPLCAVLLLLMGCQSDRVVKPASYTAPSLTLPERYKYAELNWVETSKVSSTASSWWQLYQDPVLNQLLQRLNQENLDIQQAAARYRQAYAVLERADAEVLPKFNLSADSSRSGGRHISSSEQQKTALSVSWVPDVWGRIAKATEGQQANVAASQADLAAVQLQQQLLAVQAYWAIRLHDLQLDVLAQTQASYRRSEQILQHQYQAGALAKVDLVQAQSQTKRVEIAILQQKKLRVQQENILAVLMGQAVTDFHLSKQAHRWKLPQIPTQLPSVLLGQRPDIIHAERQLAYVHAELGLAETAWLPDVRISLDQQLNGQTLKQLFQSPNLLWSVGVGAAIKVFDGKQRQAEIDQAQARYQEKLAGYKHSVLNAWKEVEDVLYQSENLRLQGISQQQLLDLALANEQMVLQRYRAGLVSYLEVVASQNSRLEAEQALLELDYAKVSQSAQLIAALGGQWS</sequence>
<dbReference type="EMBL" id="ATGI01000021">
    <property type="protein sequence ID" value="EPF74259.1"/>
    <property type="molecule type" value="Genomic_DNA"/>
</dbReference>
<dbReference type="SUPFAM" id="SSF56954">
    <property type="entry name" value="Outer membrane efflux proteins (OEP)"/>
    <property type="match status" value="1"/>
</dbReference>
<evidence type="ECO:0000313" key="4">
    <source>
        <dbReference type="EMBL" id="EPF74259.1"/>
    </source>
</evidence>
<dbReference type="eggNOG" id="COG1538">
    <property type="taxonomic scope" value="Bacteria"/>
</dbReference>
<dbReference type="AlphaFoldDB" id="S3NIY0"/>
<dbReference type="GO" id="GO:0009279">
    <property type="term" value="C:cell outer membrane"/>
    <property type="evidence" value="ECO:0007669"/>
    <property type="project" value="UniProtKB-SubCell"/>
</dbReference>
<proteinExistence type="inferred from homology"/>
<dbReference type="STRING" id="632955.GCA_000829675_03467"/>
<dbReference type="PATRIC" id="fig|421052.3.peg.1583"/>
<keyword evidence="5" id="KW-1185">Reference proteome</keyword>
<dbReference type="GO" id="GO:0015562">
    <property type="term" value="F:efflux transmembrane transporter activity"/>
    <property type="evidence" value="ECO:0007669"/>
    <property type="project" value="InterPro"/>
</dbReference>
<dbReference type="Gene3D" id="2.20.200.10">
    <property type="entry name" value="Outer membrane efflux proteins (OEP)"/>
    <property type="match status" value="1"/>
</dbReference>
<keyword evidence="2" id="KW-0449">Lipoprotein</keyword>
<comment type="subcellular location">
    <subcellularLocation>
        <location evidence="2">Cell outer membrane</location>
        <topology evidence="2">Lipid-anchor</topology>
    </subcellularLocation>
</comment>
<keyword evidence="2" id="KW-1134">Transmembrane beta strand</keyword>
<protein>
    <recommendedName>
        <fullName evidence="6">NodT family efflux transporter, outer membrane factor (OMF) lipoprotein</fullName>
    </recommendedName>
</protein>
<dbReference type="PANTHER" id="PTHR30203:SF33">
    <property type="entry name" value="BLR4455 PROTEIN"/>
    <property type="match status" value="1"/>
</dbReference>
<keyword evidence="2" id="KW-0812">Transmembrane</keyword>
<dbReference type="Proteomes" id="UP000014568">
    <property type="component" value="Unassembled WGS sequence"/>
</dbReference>
<dbReference type="InterPro" id="IPR010131">
    <property type="entry name" value="MdtP/NodT-like"/>
</dbReference>
<evidence type="ECO:0008006" key="6">
    <source>
        <dbReference type="Google" id="ProtNLM"/>
    </source>
</evidence>
<evidence type="ECO:0000256" key="2">
    <source>
        <dbReference type="RuleBase" id="RU362097"/>
    </source>
</evidence>
<dbReference type="NCBIfam" id="TIGR01845">
    <property type="entry name" value="outer_NodT"/>
    <property type="match status" value="1"/>
</dbReference>
<comment type="similarity">
    <text evidence="1 2">Belongs to the outer membrane factor (OMF) (TC 1.B.17) family.</text>
</comment>
<name>S3NIY0_9GAMM</name>
<organism evidence="4 5">
    <name type="scientific">Acinetobacter rudis CIP 110305</name>
    <dbReference type="NCBI Taxonomy" id="421052"/>
    <lineage>
        <taxon>Bacteria</taxon>
        <taxon>Pseudomonadati</taxon>
        <taxon>Pseudomonadota</taxon>
        <taxon>Gammaproteobacteria</taxon>
        <taxon>Moraxellales</taxon>
        <taxon>Moraxellaceae</taxon>
        <taxon>Acinetobacter</taxon>
    </lineage>
</organism>
<keyword evidence="2" id="KW-0472">Membrane</keyword>
<reference evidence="4 5" key="1">
    <citation type="submission" date="2013-06" db="EMBL/GenBank/DDBJ databases">
        <title>The Genome Sequence of Acinetobacter rudis CIP 110305.</title>
        <authorList>
            <consortium name="The Broad Institute Genome Sequencing Platform"/>
            <consortium name="The Broad Institute Genome Sequencing Center for Infectious Disease"/>
            <person name="Cerqueira G."/>
            <person name="Feldgarden M."/>
            <person name="Courvalin P."/>
            <person name="Perichon B."/>
            <person name="Grillot-Courvalin C."/>
            <person name="Clermont D."/>
            <person name="Rocha E."/>
            <person name="Yoon E.-J."/>
            <person name="Nemec A."/>
            <person name="Young S.K."/>
            <person name="Zeng Q."/>
            <person name="Gargeya S."/>
            <person name="Fitzgerald M."/>
            <person name="Abouelleil A."/>
            <person name="Alvarado L."/>
            <person name="Berlin A.M."/>
            <person name="Chapman S.B."/>
            <person name="Dewar J."/>
            <person name="Goldberg J."/>
            <person name="Griggs A."/>
            <person name="Gujja S."/>
            <person name="Hansen M."/>
            <person name="Howarth C."/>
            <person name="Imamovic A."/>
            <person name="Larimer J."/>
            <person name="McCowan C."/>
            <person name="Murphy C."/>
            <person name="Pearson M."/>
            <person name="Priest M."/>
            <person name="Roberts A."/>
            <person name="Saif S."/>
            <person name="Shea T."/>
            <person name="Sykes S."/>
            <person name="Wortman J."/>
            <person name="Nusbaum C."/>
            <person name="Birren B."/>
        </authorList>
    </citation>
    <scope>NUCLEOTIDE SEQUENCE [LARGE SCALE GENOMIC DNA]</scope>
    <source>
        <strain evidence="4 5">CIP 110305</strain>
    </source>
</reference>
<comment type="caution">
    <text evidence="4">The sequence shown here is derived from an EMBL/GenBank/DDBJ whole genome shotgun (WGS) entry which is preliminary data.</text>
</comment>
<dbReference type="PANTHER" id="PTHR30203">
    <property type="entry name" value="OUTER MEMBRANE CATION EFFLUX PROTEIN"/>
    <property type="match status" value="1"/>
</dbReference>
<evidence type="ECO:0000256" key="1">
    <source>
        <dbReference type="ARBA" id="ARBA00007613"/>
    </source>
</evidence>
<dbReference type="HOGENOM" id="CLU_012817_13_1_6"/>
<gene>
    <name evidence="4" type="ORF">F945_01626</name>
</gene>
<dbReference type="OrthoDB" id="9770517at2"/>
<keyword evidence="2" id="KW-0564">Palmitate</keyword>
<accession>S3NIY0</accession>